<accession>A0A3E1NFJ9</accession>
<dbReference type="EMBL" id="QTJU01000008">
    <property type="protein sequence ID" value="RFM26652.1"/>
    <property type="molecule type" value="Genomic_DNA"/>
</dbReference>
<keyword evidence="1" id="KW-0732">Signal</keyword>
<comment type="caution">
    <text evidence="2">The sequence shown here is derived from an EMBL/GenBank/DDBJ whole genome shotgun (WGS) entry which is preliminary data.</text>
</comment>
<keyword evidence="3" id="KW-1185">Reference proteome</keyword>
<dbReference type="AlphaFoldDB" id="A0A3E1NFJ9"/>
<proteinExistence type="predicted"/>
<dbReference type="Pfam" id="PF14052">
    <property type="entry name" value="Caps_assemb_Wzi"/>
    <property type="match status" value="1"/>
</dbReference>
<dbReference type="InterPro" id="IPR026950">
    <property type="entry name" value="Caps_assemb_Wzi"/>
</dbReference>
<feature type="signal peptide" evidence="1">
    <location>
        <begin position="1"/>
        <end position="28"/>
    </location>
</feature>
<dbReference type="OrthoDB" id="9815228at2"/>
<evidence type="ECO:0008006" key="4">
    <source>
        <dbReference type="Google" id="ProtNLM"/>
    </source>
</evidence>
<evidence type="ECO:0000256" key="1">
    <source>
        <dbReference type="SAM" id="SignalP"/>
    </source>
</evidence>
<feature type="chain" id="PRO_5017725644" description="Capsule assembly Wzi family protein" evidence="1">
    <location>
        <begin position="29"/>
        <end position="553"/>
    </location>
</feature>
<gene>
    <name evidence="2" type="ORF">DXN05_18965</name>
</gene>
<evidence type="ECO:0000313" key="3">
    <source>
        <dbReference type="Proteomes" id="UP000261284"/>
    </source>
</evidence>
<dbReference type="Gene3D" id="2.40.160.130">
    <property type="entry name" value="Capsule assembly protein Wzi"/>
    <property type="match status" value="1"/>
</dbReference>
<dbReference type="InterPro" id="IPR038636">
    <property type="entry name" value="Wzi_sf"/>
</dbReference>
<sequence length="553" mass="63183">MPIRKYPLFTICIACLCLFLLPAAGVKAQPVWENYRNEIYNYLYRMAQKGLIHFDDIIRPVTREKIGNNLQQLLQQEASLSPVERKELHYYLKEYSNPADTLVTGGKEVHLFQNDSYGRWRAFSANNKDVAIYADPIAGGAITAGNGESYTERSIGLQFWGKIGKHVGFQFYGRDVTQSGSGRQTLQHAYSPSPGYVLQSDSINRHNYSDIRGSITYQWRNGSISAGQDYLLWGYGINSRLVLSDKSPAYPYLRLDYQPFKWLSFNYTHAWLNSDLLDSGRTYSYGNTAYGGKRNIYISKFMAQHSFTVHPVSGLDFSLGESIVYSDRLDIGYLFPLMFFKVYDNANSNNDLLAGANGQFFFLASARNLIPKTHLYSTLLIDEIKIADVFDKNKSRNQLGYNVGASVTDCFIPYLTLNAEYTRINPFVYRNLNPAQNYTNHSLSLGDWLGSNSDRFIIGASYTPFAKVKCLVQFQATRKGGPGTIDQQYFAEPQPPFLFDRQFSTKEWLFQCSYQWIHNLYLQGYLNLYNENNQVTGLRTKQQILHLGIQYGL</sequence>
<name>A0A3E1NFJ9_9BACT</name>
<protein>
    <recommendedName>
        <fullName evidence="4">Capsule assembly Wzi family protein</fullName>
    </recommendedName>
</protein>
<dbReference type="RefSeq" id="WP_116848856.1">
    <property type="nucleotide sequence ID" value="NZ_QTJU01000008.1"/>
</dbReference>
<dbReference type="Proteomes" id="UP000261284">
    <property type="component" value="Unassembled WGS sequence"/>
</dbReference>
<organism evidence="2 3">
    <name type="scientific">Deminuibacter soli</name>
    <dbReference type="NCBI Taxonomy" id="2291815"/>
    <lineage>
        <taxon>Bacteria</taxon>
        <taxon>Pseudomonadati</taxon>
        <taxon>Bacteroidota</taxon>
        <taxon>Chitinophagia</taxon>
        <taxon>Chitinophagales</taxon>
        <taxon>Chitinophagaceae</taxon>
        <taxon>Deminuibacter</taxon>
    </lineage>
</organism>
<reference evidence="2 3" key="1">
    <citation type="submission" date="2018-08" db="EMBL/GenBank/DDBJ databases">
        <title>Chitinophagaceae sp. K23C18032701, a novel bacterium isolated from forest soil.</title>
        <authorList>
            <person name="Wang C."/>
        </authorList>
    </citation>
    <scope>NUCLEOTIDE SEQUENCE [LARGE SCALE GENOMIC DNA]</scope>
    <source>
        <strain evidence="2 3">K23C18032701</strain>
    </source>
</reference>
<evidence type="ECO:0000313" key="2">
    <source>
        <dbReference type="EMBL" id="RFM26652.1"/>
    </source>
</evidence>